<dbReference type="Proteomes" id="UP000198948">
    <property type="component" value="Unassembled WGS sequence"/>
</dbReference>
<proteinExistence type="predicted"/>
<protein>
    <submittedName>
        <fullName evidence="1">Post-transcriptional regulator</fullName>
    </submittedName>
</protein>
<dbReference type="AlphaFoldDB" id="A0A1H9RLP2"/>
<dbReference type="Pfam" id="PF13797">
    <property type="entry name" value="Post_transc_reg"/>
    <property type="match status" value="1"/>
</dbReference>
<sequence>MSVNCKYENLEPWLLLKADEFKLMGYNEISLNEIWLYLTSFKWKNRQDLSFHQQVSDLSSLKPTEYLSFALMQRQKEAEKEVDLLDIDDLL</sequence>
<evidence type="ECO:0000313" key="2">
    <source>
        <dbReference type="Proteomes" id="UP000198948"/>
    </source>
</evidence>
<reference evidence="1 2" key="1">
    <citation type="submission" date="2016-10" db="EMBL/GenBank/DDBJ databases">
        <authorList>
            <person name="de Groot N.N."/>
        </authorList>
    </citation>
    <scope>NUCLEOTIDE SEQUENCE [LARGE SCALE GENOMIC DNA]</scope>
    <source>
        <strain evidence="1 2">DSM 13760</strain>
    </source>
</reference>
<dbReference type="InterPro" id="IPR025716">
    <property type="entry name" value="Post-transcriptional_regulator"/>
</dbReference>
<evidence type="ECO:0000313" key="1">
    <source>
        <dbReference type="EMBL" id="SER73670.1"/>
    </source>
</evidence>
<organism evidence="1 2">
    <name type="scientific">Isobaculum melis</name>
    <dbReference type="NCBI Taxonomy" id="142588"/>
    <lineage>
        <taxon>Bacteria</taxon>
        <taxon>Bacillati</taxon>
        <taxon>Bacillota</taxon>
        <taxon>Bacilli</taxon>
        <taxon>Lactobacillales</taxon>
        <taxon>Carnobacteriaceae</taxon>
        <taxon>Isobaculum</taxon>
    </lineage>
</organism>
<dbReference type="RefSeq" id="WP_092650989.1">
    <property type="nucleotide sequence ID" value="NZ_FOHA01000004.1"/>
</dbReference>
<keyword evidence="2" id="KW-1185">Reference proteome</keyword>
<dbReference type="OrthoDB" id="1646015at2"/>
<dbReference type="EMBL" id="FOHA01000004">
    <property type="protein sequence ID" value="SER73670.1"/>
    <property type="molecule type" value="Genomic_DNA"/>
</dbReference>
<name>A0A1H9RLP2_9LACT</name>
<dbReference type="STRING" id="142588.SAMN04488559_104149"/>
<accession>A0A1H9RLP2</accession>
<gene>
    <name evidence="1" type="ORF">SAMN04488559_104149</name>
</gene>